<dbReference type="AlphaFoldDB" id="A0A561UP59"/>
<gene>
    <name evidence="2" type="ORF">FHX73_115042</name>
</gene>
<keyword evidence="3" id="KW-1185">Reference proteome</keyword>
<dbReference type="OrthoDB" id="8443918at2"/>
<dbReference type="RefSeq" id="WP_145907169.1">
    <property type="nucleotide sequence ID" value="NZ_BAAAMZ010000038.1"/>
</dbReference>
<comment type="caution">
    <text evidence="2">The sequence shown here is derived from an EMBL/GenBank/DDBJ whole genome shotgun (WGS) entry which is preliminary data.</text>
</comment>
<dbReference type="SUPFAM" id="SSF46785">
    <property type="entry name" value="Winged helix' DNA-binding domain"/>
    <property type="match status" value="1"/>
</dbReference>
<sequence length="206" mass="22497">MSTAVKSTPMGLTVLSLLHFKPLHPYGMQRLLKQWGKEQVVNVGQRTGLYRAIERLLAAELIAVRETERDQQYPERTVYELTDAGRETTRTWLLQMLRTPKQEFPEFPVALSNLMLLAPAEIEEALGARLASVEGTVAALEGGIAETAKFGVPRVALLETEYSLAVARAEAAWLASVIADLRSGALAWNAEELLAVAAASEAQGPQ</sequence>
<name>A0A561UP59_9ACTN</name>
<feature type="domain" description="Transcription regulator PadR N-terminal" evidence="1">
    <location>
        <begin position="14"/>
        <end position="89"/>
    </location>
</feature>
<proteinExistence type="predicted"/>
<dbReference type="InterPro" id="IPR036390">
    <property type="entry name" value="WH_DNA-bd_sf"/>
</dbReference>
<organism evidence="2 3">
    <name type="scientific">Kitasatospora viridis</name>
    <dbReference type="NCBI Taxonomy" id="281105"/>
    <lineage>
        <taxon>Bacteria</taxon>
        <taxon>Bacillati</taxon>
        <taxon>Actinomycetota</taxon>
        <taxon>Actinomycetes</taxon>
        <taxon>Kitasatosporales</taxon>
        <taxon>Streptomycetaceae</taxon>
        <taxon>Kitasatospora</taxon>
    </lineage>
</organism>
<evidence type="ECO:0000259" key="1">
    <source>
        <dbReference type="Pfam" id="PF03551"/>
    </source>
</evidence>
<protein>
    <submittedName>
        <fullName evidence="2">PadR family transcriptional regulator</fullName>
    </submittedName>
</protein>
<dbReference type="InterPro" id="IPR005149">
    <property type="entry name" value="Tscrpt_reg_PadR_N"/>
</dbReference>
<dbReference type="InterPro" id="IPR052509">
    <property type="entry name" value="Metal_resp_DNA-bind_regulator"/>
</dbReference>
<reference evidence="2 3" key="1">
    <citation type="submission" date="2019-06" db="EMBL/GenBank/DDBJ databases">
        <title>Sequencing the genomes of 1000 actinobacteria strains.</title>
        <authorList>
            <person name="Klenk H.-P."/>
        </authorList>
    </citation>
    <scope>NUCLEOTIDE SEQUENCE [LARGE SCALE GENOMIC DNA]</scope>
    <source>
        <strain evidence="2 3">DSM 44826</strain>
    </source>
</reference>
<dbReference type="Gene3D" id="1.10.10.10">
    <property type="entry name" value="Winged helix-like DNA-binding domain superfamily/Winged helix DNA-binding domain"/>
    <property type="match status" value="1"/>
</dbReference>
<dbReference type="Pfam" id="PF03551">
    <property type="entry name" value="PadR"/>
    <property type="match status" value="1"/>
</dbReference>
<dbReference type="PANTHER" id="PTHR33169:SF14">
    <property type="entry name" value="TRANSCRIPTIONAL REGULATOR RV3488"/>
    <property type="match status" value="1"/>
</dbReference>
<dbReference type="PANTHER" id="PTHR33169">
    <property type="entry name" value="PADR-FAMILY TRANSCRIPTIONAL REGULATOR"/>
    <property type="match status" value="1"/>
</dbReference>
<evidence type="ECO:0000313" key="2">
    <source>
        <dbReference type="EMBL" id="TWG01155.1"/>
    </source>
</evidence>
<dbReference type="Proteomes" id="UP000317940">
    <property type="component" value="Unassembled WGS sequence"/>
</dbReference>
<dbReference type="InterPro" id="IPR036388">
    <property type="entry name" value="WH-like_DNA-bd_sf"/>
</dbReference>
<accession>A0A561UP59</accession>
<dbReference type="EMBL" id="VIWT01000001">
    <property type="protein sequence ID" value="TWG01155.1"/>
    <property type="molecule type" value="Genomic_DNA"/>
</dbReference>
<evidence type="ECO:0000313" key="3">
    <source>
        <dbReference type="Proteomes" id="UP000317940"/>
    </source>
</evidence>